<dbReference type="Proteomes" id="UP000593577">
    <property type="component" value="Unassembled WGS sequence"/>
</dbReference>
<gene>
    <name evidence="1" type="ORF">Goari_001622</name>
</gene>
<organism evidence="1 2">
    <name type="scientific">Gossypium aridum</name>
    <name type="common">American cotton</name>
    <name type="synonym">Erioxylum aridum</name>
    <dbReference type="NCBI Taxonomy" id="34290"/>
    <lineage>
        <taxon>Eukaryota</taxon>
        <taxon>Viridiplantae</taxon>
        <taxon>Streptophyta</taxon>
        <taxon>Embryophyta</taxon>
        <taxon>Tracheophyta</taxon>
        <taxon>Spermatophyta</taxon>
        <taxon>Magnoliopsida</taxon>
        <taxon>eudicotyledons</taxon>
        <taxon>Gunneridae</taxon>
        <taxon>Pentapetalae</taxon>
        <taxon>rosids</taxon>
        <taxon>malvids</taxon>
        <taxon>Malvales</taxon>
        <taxon>Malvaceae</taxon>
        <taxon>Malvoideae</taxon>
        <taxon>Gossypium</taxon>
    </lineage>
</organism>
<dbReference type="AlphaFoldDB" id="A0A7J8YKA9"/>
<evidence type="ECO:0000313" key="2">
    <source>
        <dbReference type="Proteomes" id="UP000593577"/>
    </source>
</evidence>
<proteinExistence type="predicted"/>
<comment type="caution">
    <text evidence="1">The sequence shown here is derived from an EMBL/GenBank/DDBJ whole genome shotgun (WGS) entry which is preliminary data.</text>
</comment>
<protein>
    <submittedName>
        <fullName evidence="1">Uncharacterized protein</fullName>
    </submittedName>
</protein>
<dbReference type="EMBL" id="JABFAA010000013">
    <property type="protein sequence ID" value="MBA0700047.1"/>
    <property type="molecule type" value="Genomic_DNA"/>
</dbReference>
<keyword evidence="2" id="KW-1185">Reference proteome</keyword>
<reference evidence="1 2" key="1">
    <citation type="journal article" date="2019" name="Genome Biol. Evol.">
        <title>Insights into the evolution of the New World diploid cottons (Gossypium, subgenus Houzingenia) based on genome sequencing.</title>
        <authorList>
            <person name="Grover C.E."/>
            <person name="Arick M.A. 2nd"/>
            <person name="Thrash A."/>
            <person name="Conover J.L."/>
            <person name="Sanders W.S."/>
            <person name="Peterson D.G."/>
            <person name="Frelichowski J.E."/>
            <person name="Scheffler J.A."/>
            <person name="Scheffler B.E."/>
            <person name="Wendel J.F."/>
        </authorList>
    </citation>
    <scope>NUCLEOTIDE SEQUENCE [LARGE SCALE GENOMIC DNA]</scope>
    <source>
        <strain evidence="1">185</strain>
        <tissue evidence="1">Leaf</tissue>
    </source>
</reference>
<name>A0A7J8YKA9_GOSAI</name>
<sequence length="38" mass="4477">MANIGDSDMLVRVASKERMRALMWVRSVQEKLRVQERS</sequence>
<evidence type="ECO:0000313" key="1">
    <source>
        <dbReference type="EMBL" id="MBA0700047.1"/>
    </source>
</evidence>
<accession>A0A7J8YKA9</accession>